<comment type="caution">
    <text evidence="1">The sequence shown here is derived from an EMBL/GenBank/DDBJ whole genome shotgun (WGS) entry which is preliminary data.</text>
</comment>
<accession>F9Q4A4</accession>
<dbReference type="PATRIC" id="fig|1035190.4.peg.1580"/>
<organism evidence="1 2">
    <name type="scientific">Streptococcus oralis SK313</name>
    <dbReference type="NCBI Taxonomy" id="1035190"/>
    <lineage>
        <taxon>Bacteria</taxon>
        <taxon>Bacillati</taxon>
        <taxon>Bacillota</taxon>
        <taxon>Bacilli</taxon>
        <taxon>Lactobacillales</taxon>
        <taxon>Streptococcaceae</taxon>
        <taxon>Streptococcus</taxon>
    </lineage>
</organism>
<name>F9Q4A4_STROR</name>
<dbReference type="EMBL" id="AFUU01000004">
    <property type="protein sequence ID" value="EGV01011.1"/>
    <property type="molecule type" value="Genomic_DNA"/>
</dbReference>
<dbReference type="AlphaFoldDB" id="F9Q4A4"/>
<protein>
    <submittedName>
        <fullName evidence="1">Uncharacterized protein</fullName>
    </submittedName>
</protein>
<sequence length="44" mass="4905">MAKLIPGKLRMEGVTLYETGNIEIIKEKGIASILVWREKTCATV</sequence>
<evidence type="ECO:0000313" key="2">
    <source>
        <dbReference type="Proteomes" id="UP000005621"/>
    </source>
</evidence>
<evidence type="ECO:0000313" key="1">
    <source>
        <dbReference type="EMBL" id="EGV01011.1"/>
    </source>
</evidence>
<gene>
    <name evidence="1" type="ORF">HMPREF9950_0446</name>
</gene>
<reference evidence="1 2" key="1">
    <citation type="submission" date="2011-07" db="EMBL/GenBank/DDBJ databases">
        <authorList>
            <person name="Harkins D.M."/>
            <person name="Madupu R."/>
            <person name="Durkin A.S."/>
            <person name="Torralba M."/>
            <person name="Methe B."/>
            <person name="Sutton G.G."/>
            <person name="Nelson K.E."/>
        </authorList>
    </citation>
    <scope>NUCLEOTIDE SEQUENCE [LARGE SCALE GENOMIC DNA]</scope>
    <source>
        <strain evidence="1 2">SK313</strain>
    </source>
</reference>
<proteinExistence type="predicted"/>
<dbReference type="Proteomes" id="UP000005621">
    <property type="component" value="Unassembled WGS sequence"/>
</dbReference>